<sequence>MMHSNETTQVEALTTRISLLTARLEQLVQTVENLEAKAKDAEEEKFYDINDLARIFNRSSRTIFNWRAAGELPMKEIGGSWFISRTELQKYMNTNSKKTKGAGYVRS</sequence>
<gene>
    <name evidence="3" type="ORF">WMO46_05265</name>
</gene>
<accession>A0ABV1GVB7</accession>
<organism evidence="3 4">
    <name type="scientific">Alistipes intestinihominis</name>
    <dbReference type="NCBI Taxonomy" id="3133172"/>
    <lineage>
        <taxon>Bacteria</taxon>
        <taxon>Pseudomonadati</taxon>
        <taxon>Bacteroidota</taxon>
        <taxon>Bacteroidia</taxon>
        <taxon>Bacteroidales</taxon>
        <taxon>Rikenellaceae</taxon>
        <taxon>Alistipes</taxon>
    </lineage>
</organism>
<name>A0ABV1GVB7_9BACT</name>
<comment type="caution">
    <text evidence="3">The sequence shown here is derived from an EMBL/GenBank/DDBJ whole genome shotgun (WGS) entry which is preliminary data.</text>
</comment>
<feature type="coiled-coil region" evidence="1">
    <location>
        <begin position="10"/>
        <end position="44"/>
    </location>
</feature>
<dbReference type="SUPFAM" id="SSF46955">
    <property type="entry name" value="Putative DNA-binding domain"/>
    <property type="match status" value="1"/>
</dbReference>
<evidence type="ECO:0000313" key="3">
    <source>
        <dbReference type="EMBL" id="MEQ2544355.1"/>
    </source>
</evidence>
<dbReference type="Pfam" id="PF12728">
    <property type="entry name" value="HTH_17"/>
    <property type="match status" value="1"/>
</dbReference>
<feature type="domain" description="Helix-turn-helix" evidence="2">
    <location>
        <begin position="46"/>
        <end position="95"/>
    </location>
</feature>
<dbReference type="InterPro" id="IPR041657">
    <property type="entry name" value="HTH_17"/>
</dbReference>
<evidence type="ECO:0000256" key="1">
    <source>
        <dbReference type="SAM" id="Coils"/>
    </source>
</evidence>
<dbReference type="Proteomes" id="UP001460202">
    <property type="component" value="Unassembled WGS sequence"/>
</dbReference>
<keyword evidence="4" id="KW-1185">Reference proteome</keyword>
<dbReference type="InterPro" id="IPR009061">
    <property type="entry name" value="DNA-bd_dom_put_sf"/>
</dbReference>
<protein>
    <submittedName>
        <fullName evidence="3">Helix-turn-helix domain-containing protein</fullName>
    </submittedName>
</protein>
<evidence type="ECO:0000259" key="2">
    <source>
        <dbReference type="Pfam" id="PF12728"/>
    </source>
</evidence>
<evidence type="ECO:0000313" key="4">
    <source>
        <dbReference type="Proteomes" id="UP001460202"/>
    </source>
</evidence>
<proteinExistence type="predicted"/>
<reference evidence="3 4" key="1">
    <citation type="submission" date="2024-03" db="EMBL/GenBank/DDBJ databases">
        <title>Human intestinal bacterial collection.</title>
        <authorList>
            <person name="Pauvert C."/>
            <person name="Hitch T.C.A."/>
            <person name="Clavel T."/>
        </authorList>
    </citation>
    <scope>NUCLEOTIDE SEQUENCE [LARGE SCALE GENOMIC DNA]</scope>
    <source>
        <strain evidence="3 4">CLA-KB-H122</strain>
    </source>
</reference>
<dbReference type="RefSeq" id="WP_349093949.1">
    <property type="nucleotide sequence ID" value="NZ_JBBMFL010000004.1"/>
</dbReference>
<dbReference type="EMBL" id="JBBMFL010000004">
    <property type="protein sequence ID" value="MEQ2544355.1"/>
    <property type="molecule type" value="Genomic_DNA"/>
</dbReference>
<keyword evidence="1" id="KW-0175">Coiled coil</keyword>